<dbReference type="InterPro" id="IPR029044">
    <property type="entry name" value="Nucleotide-diphossugar_trans"/>
</dbReference>
<dbReference type="InterPro" id="IPR050834">
    <property type="entry name" value="Glycosyltransf_2"/>
</dbReference>
<dbReference type="PANTHER" id="PTHR43685">
    <property type="entry name" value="GLYCOSYLTRANSFERASE"/>
    <property type="match status" value="1"/>
</dbReference>
<dbReference type="GO" id="GO:0016740">
    <property type="term" value="F:transferase activity"/>
    <property type="evidence" value="ECO:0007669"/>
    <property type="project" value="UniProtKB-KW"/>
</dbReference>
<name>A0A2N9PDW3_9FLAO</name>
<dbReference type="CDD" id="cd00761">
    <property type="entry name" value="Glyco_tranf_GTA_type"/>
    <property type="match status" value="1"/>
</dbReference>
<evidence type="ECO:0000313" key="2">
    <source>
        <dbReference type="EMBL" id="SPE78549.1"/>
    </source>
</evidence>
<sequence length="505" mass="58963">MIVLVHDFHKVKKIEGVSEVEYKIIIQEESIAKSICLLASNYPSEVIVWCNESYYSKLNRAFIENAFPHNRYMYSYNPMGNFFSGAIGYVEESPFININKQVCYPTWQMSSVVGAMQSSTILLLSKSCWGISNNLDYVLNTVAKLYQPLGLFCYSEPMLLVDSRFQIAYPKATSKELFSFVAQQYKWVWKHFLLFCFFIFEKRFCFLSWLLSLFQRQLECQKETIVFEEPQKTIDWELETIDVIIPTIGRKKYLYDVLKDLSGQTHLPKNVIIVEQNPNPDSNSELDYLTTEQWPFQIKHVFIHQTGACQARNIALNKVESEWCFLADDDIRIEPAFLKEGLTNINQLDVGAAVFNCFQKDEVHFYTKIAQTTIFGSGCSIFNREKYKHAYFDEKLEFGFGEDIEYGMQLRNGGCNVVYLPEPTILHLKAPIGGFRTKFQYPWANDKIKPKPSPTIMYVKKKYLSKKQILGYRTVLFLKTHSFNLLKINDFKKGWEQSIHWMNKL</sequence>
<dbReference type="AlphaFoldDB" id="A0A2N9PDW3"/>
<keyword evidence="2" id="KW-0808">Transferase</keyword>
<evidence type="ECO:0000313" key="3">
    <source>
        <dbReference type="Proteomes" id="UP000238180"/>
    </source>
</evidence>
<evidence type="ECO:0000259" key="1">
    <source>
        <dbReference type="Pfam" id="PF00535"/>
    </source>
</evidence>
<dbReference type="Gene3D" id="3.90.550.10">
    <property type="entry name" value="Spore Coat Polysaccharide Biosynthesis Protein SpsA, Chain A"/>
    <property type="match status" value="1"/>
</dbReference>
<dbReference type="PANTHER" id="PTHR43685:SF2">
    <property type="entry name" value="GLYCOSYLTRANSFERASE 2-LIKE DOMAIN-CONTAINING PROTEIN"/>
    <property type="match status" value="1"/>
</dbReference>
<organism evidence="2 3">
    <name type="scientific">Flavobacterium columnare</name>
    <dbReference type="NCBI Taxonomy" id="996"/>
    <lineage>
        <taxon>Bacteria</taxon>
        <taxon>Pseudomonadati</taxon>
        <taxon>Bacteroidota</taxon>
        <taxon>Flavobacteriia</taxon>
        <taxon>Flavobacteriales</taxon>
        <taxon>Flavobacteriaceae</taxon>
        <taxon>Flavobacterium</taxon>
    </lineage>
</organism>
<gene>
    <name evidence="2" type="ORF">FLACOL_02565</name>
</gene>
<reference evidence="2 3" key="1">
    <citation type="submission" date="2018-02" db="EMBL/GenBank/DDBJ databases">
        <authorList>
            <person name="Cohen D.B."/>
            <person name="Kent A.D."/>
        </authorList>
    </citation>
    <scope>NUCLEOTIDE SEQUENCE [LARGE SCALE GENOMIC DNA]</scope>
    <source>
        <strain evidence="2">CIP109753</strain>
    </source>
</reference>
<dbReference type="RefSeq" id="WP_105196999.1">
    <property type="nucleotide sequence ID" value="NZ_OLKH01000149.1"/>
</dbReference>
<dbReference type="InterPro" id="IPR001173">
    <property type="entry name" value="Glyco_trans_2-like"/>
</dbReference>
<accession>A0A2N9PDW3</accession>
<dbReference type="Proteomes" id="UP000238180">
    <property type="component" value="Unassembled WGS sequence"/>
</dbReference>
<dbReference type="Pfam" id="PF00535">
    <property type="entry name" value="Glycos_transf_2"/>
    <property type="match status" value="1"/>
</dbReference>
<dbReference type="EMBL" id="OLKH01000149">
    <property type="protein sequence ID" value="SPE78549.1"/>
    <property type="molecule type" value="Genomic_DNA"/>
</dbReference>
<dbReference type="SUPFAM" id="SSF53448">
    <property type="entry name" value="Nucleotide-diphospho-sugar transferases"/>
    <property type="match status" value="1"/>
</dbReference>
<proteinExistence type="predicted"/>
<protein>
    <submittedName>
        <fullName evidence="2">Glycosyl transferase family 2</fullName>
    </submittedName>
</protein>
<feature type="domain" description="Glycosyltransferase 2-like" evidence="1">
    <location>
        <begin position="243"/>
        <end position="372"/>
    </location>
</feature>